<dbReference type="AlphaFoldDB" id="A0AAD5XRP2"/>
<gene>
    <name evidence="2" type="ORF">HDU87_004704</name>
</gene>
<feature type="region of interest" description="Disordered" evidence="1">
    <location>
        <begin position="441"/>
        <end position="469"/>
    </location>
</feature>
<feature type="region of interest" description="Disordered" evidence="1">
    <location>
        <begin position="120"/>
        <end position="199"/>
    </location>
</feature>
<comment type="caution">
    <text evidence="2">The sequence shown here is derived from an EMBL/GenBank/DDBJ whole genome shotgun (WGS) entry which is preliminary data.</text>
</comment>
<dbReference type="EMBL" id="JADGJQ010000036">
    <property type="protein sequence ID" value="KAJ3176988.1"/>
    <property type="molecule type" value="Genomic_DNA"/>
</dbReference>
<organism evidence="2 3">
    <name type="scientific">Geranomyces variabilis</name>
    <dbReference type="NCBI Taxonomy" id="109894"/>
    <lineage>
        <taxon>Eukaryota</taxon>
        <taxon>Fungi</taxon>
        <taxon>Fungi incertae sedis</taxon>
        <taxon>Chytridiomycota</taxon>
        <taxon>Chytridiomycota incertae sedis</taxon>
        <taxon>Chytridiomycetes</taxon>
        <taxon>Spizellomycetales</taxon>
        <taxon>Powellomycetaceae</taxon>
        <taxon>Geranomyces</taxon>
    </lineage>
</organism>
<feature type="region of interest" description="Disordered" evidence="1">
    <location>
        <begin position="486"/>
        <end position="513"/>
    </location>
</feature>
<feature type="compositionally biased region" description="Polar residues" evidence="1">
    <location>
        <begin position="165"/>
        <end position="174"/>
    </location>
</feature>
<reference evidence="2" key="1">
    <citation type="submission" date="2020-05" db="EMBL/GenBank/DDBJ databases">
        <title>Phylogenomic resolution of chytrid fungi.</title>
        <authorList>
            <person name="Stajich J.E."/>
            <person name="Amses K."/>
            <person name="Simmons R."/>
            <person name="Seto K."/>
            <person name="Myers J."/>
            <person name="Bonds A."/>
            <person name="Quandt C.A."/>
            <person name="Barry K."/>
            <person name="Liu P."/>
            <person name="Grigoriev I."/>
            <person name="Longcore J.E."/>
            <person name="James T.Y."/>
        </authorList>
    </citation>
    <scope>NUCLEOTIDE SEQUENCE</scope>
    <source>
        <strain evidence="2">JEL0379</strain>
    </source>
</reference>
<evidence type="ECO:0000256" key="1">
    <source>
        <dbReference type="SAM" id="MobiDB-lite"/>
    </source>
</evidence>
<keyword evidence="3" id="KW-1185">Reference proteome</keyword>
<evidence type="ECO:0000313" key="2">
    <source>
        <dbReference type="EMBL" id="KAJ3176988.1"/>
    </source>
</evidence>
<protein>
    <submittedName>
        <fullName evidence="2">Uncharacterized protein</fullName>
    </submittedName>
</protein>
<dbReference type="Proteomes" id="UP001212152">
    <property type="component" value="Unassembled WGS sequence"/>
</dbReference>
<name>A0AAD5XRP2_9FUNG</name>
<sequence>MECAHPVSKSIPDWQRTDGEALSRGLQSALMLSDVLDRDPRTSRAVDVRRDAAASKTRFVQIVDSRDLALLFVHPAERFVEVLDLQRNIARGLEAPGLLEETMPLDDFNRLCRKLPLSPDNHPIALPAEPTSPVRVLSSDKRERQPRSSPPPQPPRKRRRRKSTCDGTLESTSAGPHFYSPKAEAAASRAVSPDRGSELSCTRGLFYMTHKLRRIGEGGTVDAESVVVPHGGLIFLVTQTFAPIAPPRYTSEALLEQPGAFAAAAWEAPPAAYHPTLQGLASPPGPFIPFRLPYEPPYAQNGMLPYHNHQQYNPALPPLVWPVSHQPRPGALDELTAQWAYENENIGRRVWHARQTHAGAATRPACPPSHMHPHLPHPYAHPHSQFRTAGMAGTPGPPPFMYGLPPLSPHHPLHCPPMPLAMNPYDLRHYPCADDFFSDDEGSASSRCVSPDAPSGDGNEYSRAGSSDPAPPVQVLAVVPAGAPVAARRPSIAGSTRVKREPIGGPSSPARPVLPARGSISGAFPTVPPLAMNHEALHAANGTAVAHLPRLCESCLTTESPEWRKGPTGLKT</sequence>
<proteinExistence type="predicted"/>
<evidence type="ECO:0000313" key="3">
    <source>
        <dbReference type="Proteomes" id="UP001212152"/>
    </source>
</evidence>
<accession>A0AAD5XRP2</accession>